<accession>A0A290PW82</accession>
<evidence type="ECO:0000313" key="3">
    <source>
        <dbReference type="EMBL" id="QIW58852.1"/>
    </source>
</evidence>
<evidence type="ECO:0000313" key="4">
    <source>
        <dbReference type="Proteomes" id="UP000501558"/>
    </source>
</evidence>
<dbReference type="Proteomes" id="UP000501945">
    <property type="component" value="Chromosome"/>
</dbReference>
<dbReference type="EMBL" id="CP047616">
    <property type="protein sequence ID" value="QIW54253.1"/>
    <property type="molecule type" value="Genomic_DNA"/>
</dbReference>
<sequence length="166" mass="19098">MVQYQIKQKFWSLGGKFKIMDNAGNLAYYVQGSFMKIPKQFTITKPDGAQVSRIKKVLFQIFPKFDVTMADGSAFRIAKKFSFIRPRYQIEHFGLEVQGNFWDMEFELRHNSVPVAQISQRWLKINSTYDIDVFDDQYADAVISLVIAIDYVKAQQARSNASSSAS</sequence>
<dbReference type="Pfam" id="PF04525">
    <property type="entry name" value="LOR"/>
    <property type="match status" value="1"/>
</dbReference>
<dbReference type="InterPro" id="IPR007612">
    <property type="entry name" value="LOR"/>
</dbReference>
<dbReference type="Proteomes" id="UP000501558">
    <property type="component" value="Chromosome"/>
</dbReference>
<dbReference type="GeneID" id="93295573"/>
<dbReference type="InterPro" id="IPR025659">
    <property type="entry name" value="Tubby-like_C"/>
</dbReference>
<dbReference type="STRING" id="1348633.GCA_001591765_01766"/>
<dbReference type="RefSeq" id="WP_061775233.1">
    <property type="nucleotide sequence ID" value="NZ_BAAAXH010000066.1"/>
</dbReference>
<keyword evidence="4" id="KW-1185">Reference proteome</keyword>
<dbReference type="Gene3D" id="2.40.160.200">
    <property type="entry name" value="LURP1-related"/>
    <property type="match status" value="1"/>
</dbReference>
<comment type="similarity">
    <text evidence="1">Belongs to the LOR family.</text>
</comment>
<dbReference type="AlphaFoldDB" id="A0A290PW82"/>
<dbReference type="SUPFAM" id="SSF54518">
    <property type="entry name" value="Tubby C-terminal domain-like"/>
    <property type="match status" value="1"/>
</dbReference>
<proteinExistence type="inferred from homology"/>
<reference evidence="4 5" key="1">
    <citation type="submission" date="2019-12" db="EMBL/GenBank/DDBJ databases">
        <title>Whole genome sequences of Lactococcus raffinolactis strains isolated from sewage.</title>
        <authorList>
            <person name="Ybazeta G."/>
            <person name="Ross M."/>
            <person name="Brabant-Kirwan D."/>
            <person name="Saleh M."/>
            <person name="Dillon J.A."/>
            <person name="Splinter K."/>
            <person name="Nokhbeh R."/>
        </authorList>
    </citation>
    <scope>NUCLEOTIDE SEQUENCE [LARGE SCALE GENOMIC DNA]</scope>
    <source>
        <strain evidence="3 4">Lr_19_14</strain>
        <strain evidence="2 5">Lr_19_5</strain>
    </source>
</reference>
<dbReference type="KEGG" id="lrn:CMV25_01775"/>
<gene>
    <name evidence="3" type="ORF">GU334_07995</name>
    <name evidence="2" type="ORF">GU336_08930</name>
</gene>
<evidence type="ECO:0000256" key="1">
    <source>
        <dbReference type="ARBA" id="ARBA00005437"/>
    </source>
</evidence>
<dbReference type="InterPro" id="IPR038595">
    <property type="entry name" value="LOR_sf"/>
</dbReference>
<evidence type="ECO:0008006" key="6">
    <source>
        <dbReference type="Google" id="ProtNLM"/>
    </source>
</evidence>
<organism evidence="2 5">
    <name type="scientific">Pseudolactococcus raffinolactis</name>
    <dbReference type="NCBI Taxonomy" id="1366"/>
    <lineage>
        <taxon>Bacteria</taxon>
        <taxon>Bacillati</taxon>
        <taxon>Bacillota</taxon>
        <taxon>Bacilli</taxon>
        <taxon>Lactobacillales</taxon>
        <taxon>Streptococcaceae</taxon>
        <taxon>Pseudolactococcus</taxon>
    </lineage>
</organism>
<evidence type="ECO:0000313" key="5">
    <source>
        <dbReference type="Proteomes" id="UP000501945"/>
    </source>
</evidence>
<dbReference type="EMBL" id="CP047628">
    <property type="protein sequence ID" value="QIW58852.1"/>
    <property type="molecule type" value="Genomic_DNA"/>
</dbReference>
<name>A0A290PW82_9LACT</name>
<evidence type="ECO:0000313" key="2">
    <source>
        <dbReference type="EMBL" id="QIW54253.1"/>
    </source>
</evidence>
<dbReference type="OrthoDB" id="652307at2"/>
<protein>
    <recommendedName>
        <fullName evidence="6">LURP-one-related family protein</fullName>
    </recommendedName>
</protein>